<accession>M3ERR5</accession>
<gene>
    <name evidence="1" type="ORF">LEP1GSC188_4205</name>
</gene>
<dbReference type="EMBL" id="AHOR02000010">
    <property type="protein sequence ID" value="EMF83753.1"/>
    <property type="molecule type" value="Genomic_DNA"/>
</dbReference>
<evidence type="ECO:0000313" key="2">
    <source>
        <dbReference type="Proteomes" id="UP000011770"/>
    </source>
</evidence>
<organism evidence="1 2">
    <name type="scientific">Leptospira weilii serovar Topaz str. LT2116</name>
    <dbReference type="NCBI Taxonomy" id="1088540"/>
    <lineage>
        <taxon>Bacteria</taxon>
        <taxon>Pseudomonadati</taxon>
        <taxon>Spirochaetota</taxon>
        <taxon>Spirochaetia</taxon>
        <taxon>Leptospirales</taxon>
        <taxon>Leptospiraceae</taxon>
        <taxon>Leptospira</taxon>
    </lineage>
</organism>
<protein>
    <submittedName>
        <fullName evidence="1">Uncharacterized protein</fullName>
    </submittedName>
</protein>
<dbReference type="Proteomes" id="UP000011770">
    <property type="component" value="Unassembled WGS sequence"/>
</dbReference>
<name>M3ERR5_9LEPT</name>
<reference evidence="1 2" key="1">
    <citation type="submission" date="2013-01" db="EMBL/GenBank/DDBJ databases">
        <authorList>
            <person name="Harkins D.M."/>
            <person name="Durkin A.S."/>
            <person name="Brinkac L.M."/>
            <person name="Haft D.H."/>
            <person name="Selengut J.D."/>
            <person name="Sanka R."/>
            <person name="DePew J."/>
            <person name="Purushe J."/>
            <person name="Tulsiani S.M."/>
            <person name="Graham G.C."/>
            <person name="Burns M.-A."/>
            <person name="Dohnt M.F."/>
            <person name="Smythe L.D."/>
            <person name="McKay D.B."/>
            <person name="Craig S.B."/>
            <person name="Vinetz J.M."/>
            <person name="Sutton G.G."/>
            <person name="Nierman W.C."/>
            <person name="Fouts D.E."/>
        </authorList>
    </citation>
    <scope>NUCLEOTIDE SEQUENCE [LARGE SCALE GENOMIC DNA]</scope>
    <source>
        <strain evidence="1 2">LT2116</strain>
    </source>
</reference>
<dbReference type="AlphaFoldDB" id="M3ERR5"/>
<proteinExistence type="predicted"/>
<sequence length="56" mass="6606">MVSQKQRDHPAECLISTILKRLKQNEKKKKESQNLLKIWYATCIYLCKKTGAEVIR</sequence>
<evidence type="ECO:0000313" key="1">
    <source>
        <dbReference type="EMBL" id="EMF83753.1"/>
    </source>
</evidence>
<comment type="caution">
    <text evidence="1">The sequence shown here is derived from an EMBL/GenBank/DDBJ whole genome shotgun (WGS) entry which is preliminary data.</text>
</comment>